<dbReference type="AlphaFoldDB" id="A0A4Y2LFH8"/>
<gene>
    <name evidence="2" type="ORF">AVEN_172014_1</name>
</gene>
<dbReference type="EMBL" id="BGPR01005710">
    <property type="protein sequence ID" value="GBN12723.1"/>
    <property type="molecule type" value="Genomic_DNA"/>
</dbReference>
<accession>A0A4Y2LFH8</accession>
<comment type="caution">
    <text evidence="2">The sequence shown here is derived from an EMBL/GenBank/DDBJ whole genome shotgun (WGS) entry which is preliminary data.</text>
</comment>
<name>A0A4Y2LFH8_ARAVE</name>
<evidence type="ECO:0000313" key="3">
    <source>
        <dbReference type="Proteomes" id="UP000499080"/>
    </source>
</evidence>
<evidence type="ECO:0000256" key="1">
    <source>
        <dbReference type="SAM" id="MobiDB-lite"/>
    </source>
</evidence>
<proteinExistence type="predicted"/>
<dbReference type="Proteomes" id="UP000499080">
    <property type="component" value="Unassembled WGS sequence"/>
</dbReference>
<reference evidence="2 3" key="1">
    <citation type="journal article" date="2019" name="Sci. Rep.">
        <title>Orb-weaving spider Araneus ventricosus genome elucidates the spidroin gene catalogue.</title>
        <authorList>
            <person name="Kono N."/>
            <person name="Nakamura H."/>
            <person name="Ohtoshi R."/>
            <person name="Moran D.A.P."/>
            <person name="Shinohara A."/>
            <person name="Yoshida Y."/>
            <person name="Fujiwara M."/>
            <person name="Mori M."/>
            <person name="Tomita M."/>
            <person name="Arakawa K."/>
        </authorList>
    </citation>
    <scope>NUCLEOTIDE SEQUENCE [LARGE SCALE GENOMIC DNA]</scope>
</reference>
<evidence type="ECO:0000313" key="2">
    <source>
        <dbReference type="EMBL" id="GBN12723.1"/>
    </source>
</evidence>
<organism evidence="2 3">
    <name type="scientific">Araneus ventricosus</name>
    <name type="common">Orbweaver spider</name>
    <name type="synonym">Epeira ventricosa</name>
    <dbReference type="NCBI Taxonomy" id="182803"/>
    <lineage>
        <taxon>Eukaryota</taxon>
        <taxon>Metazoa</taxon>
        <taxon>Ecdysozoa</taxon>
        <taxon>Arthropoda</taxon>
        <taxon>Chelicerata</taxon>
        <taxon>Arachnida</taxon>
        <taxon>Araneae</taxon>
        <taxon>Araneomorphae</taxon>
        <taxon>Entelegynae</taxon>
        <taxon>Araneoidea</taxon>
        <taxon>Araneidae</taxon>
        <taxon>Araneus</taxon>
    </lineage>
</organism>
<protein>
    <submittedName>
        <fullName evidence="2">Uncharacterized protein</fullName>
    </submittedName>
</protein>
<keyword evidence="3" id="KW-1185">Reference proteome</keyword>
<feature type="region of interest" description="Disordered" evidence="1">
    <location>
        <begin position="115"/>
        <end position="148"/>
    </location>
</feature>
<sequence length="148" mass="16320">MTRHANYRQNPTYKHNHVNTDSMIFKIENSALPWHLVSGSCEVRSIKLLSNGLSFHEFRPRVALFPIVRTERLDVARGIAEWPGGKLAASGPSGFKPEPDSTEVPPYMRLAVQLSHTQSKRPPAGVVRKFGEGMPGTVSSSTSDLTPP</sequence>
<feature type="compositionally biased region" description="Polar residues" evidence="1">
    <location>
        <begin position="137"/>
        <end position="148"/>
    </location>
</feature>